<proteinExistence type="predicted"/>
<dbReference type="InterPro" id="IPR036922">
    <property type="entry name" value="Rieske_2Fe-2S_sf"/>
</dbReference>
<gene>
    <name evidence="8" type="primary">nirD</name>
    <name evidence="8" type="ORF">QWI16_04425</name>
</gene>
<dbReference type="RefSeq" id="WP_302711545.1">
    <property type="nucleotide sequence ID" value="NZ_JAULRT010000035.1"/>
</dbReference>
<comment type="caution">
    <text evidence="8">The sequence shown here is derived from an EMBL/GenBank/DDBJ whole genome shotgun (WGS) entry which is preliminary data.</text>
</comment>
<evidence type="ECO:0000313" key="9">
    <source>
        <dbReference type="Proteomes" id="UP001168380"/>
    </source>
</evidence>
<dbReference type="InterPro" id="IPR012748">
    <property type="entry name" value="Rieske-like_NirD"/>
</dbReference>
<keyword evidence="6" id="KW-0534">Nitrate assimilation</keyword>
<evidence type="ECO:0000313" key="8">
    <source>
        <dbReference type="EMBL" id="MDO3381407.1"/>
    </source>
</evidence>
<dbReference type="NCBIfam" id="TIGR02378">
    <property type="entry name" value="nirD_assim_sml"/>
    <property type="match status" value="1"/>
</dbReference>
<evidence type="ECO:0000256" key="6">
    <source>
        <dbReference type="ARBA" id="ARBA00023063"/>
    </source>
</evidence>
<evidence type="ECO:0000259" key="7">
    <source>
        <dbReference type="PROSITE" id="PS51296"/>
    </source>
</evidence>
<keyword evidence="1" id="KW-0001">2Fe-2S</keyword>
<dbReference type="Gene3D" id="2.102.10.10">
    <property type="entry name" value="Rieske [2Fe-2S] iron-sulphur domain"/>
    <property type="match status" value="1"/>
</dbReference>
<keyword evidence="3" id="KW-0560">Oxidoreductase</keyword>
<evidence type="ECO:0000256" key="2">
    <source>
        <dbReference type="ARBA" id="ARBA00022723"/>
    </source>
</evidence>
<evidence type="ECO:0000256" key="4">
    <source>
        <dbReference type="ARBA" id="ARBA00023004"/>
    </source>
</evidence>
<dbReference type="PROSITE" id="PS51296">
    <property type="entry name" value="RIESKE"/>
    <property type="match status" value="1"/>
</dbReference>
<dbReference type="PROSITE" id="PS51300">
    <property type="entry name" value="NIRD"/>
    <property type="match status" value="1"/>
</dbReference>
<dbReference type="Proteomes" id="UP001168380">
    <property type="component" value="Unassembled WGS sequence"/>
</dbReference>
<evidence type="ECO:0000256" key="5">
    <source>
        <dbReference type="ARBA" id="ARBA00023014"/>
    </source>
</evidence>
<sequence>MNAHAASSEETIQWTPVCDKQALTADTGVCALIKGRQIALFYSGKLDEVFAVDNFDPIGKANVLSRGIIGSQGERICVASPLYKQHFDLKTGECLEEPEHRLTAYAVKIDNGKVYVAV</sequence>
<accession>A0ABT8TBC0</accession>
<keyword evidence="9" id="KW-1185">Reference proteome</keyword>
<keyword evidence="4" id="KW-0408">Iron</keyword>
<dbReference type="InterPro" id="IPR017941">
    <property type="entry name" value="Rieske_2Fe-2S"/>
</dbReference>
<dbReference type="SUPFAM" id="SSF50022">
    <property type="entry name" value="ISP domain"/>
    <property type="match status" value="1"/>
</dbReference>
<dbReference type="Pfam" id="PF13806">
    <property type="entry name" value="Rieske_2"/>
    <property type="match status" value="1"/>
</dbReference>
<name>A0ABT8TBC0_9GAMM</name>
<dbReference type="InterPro" id="IPR017881">
    <property type="entry name" value="NirD"/>
</dbReference>
<feature type="domain" description="Rieske" evidence="7">
    <location>
        <begin position="14"/>
        <end position="116"/>
    </location>
</feature>
<keyword evidence="5" id="KW-0411">Iron-sulfur</keyword>
<dbReference type="PANTHER" id="PTHR40562">
    <property type="match status" value="1"/>
</dbReference>
<evidence type="ECO:0000256" key="1">
    <source>
        <dbReference type="ARBA" id="ARBA00022714"/>
    </source>
</evidence>
<organism evidence="8 9">
    <name type="scientific">Gilvimarinus algae</name>
    <dbReference type="NCBI Taxonomy" id="3058037"/>
    <lineage>
        <taxon>Bacteria</taxon>
        <taxon>Pseudomonadati</taxon>
        <taxon>Pseudomonadota</taxon>
        <taxon>Gammaproteobacteria</taxon>
        <taxon>Cellvibrionales</taxon>
        <taxon>Cellvibrionaceae</taxon>
        <taxon>Gilvimarinus</taxon>
    </lineage>
</organism>
<keyword evidence="2" id="KW-0479">Metal-binding</keyword>
<protein>
    <submittedName>
        <fullName evidence="8">Nitrite reductase small subunit NirD</fullName>
    </submittedName>
</protein>
<dbReference type="PANTHER" id="PTHR40562:SF1">
    <property type="entry name" value="NITRITE REDUCTASE (NADH) SMALL SUBUNIT"/>
    <property type="match status" value="1"/>
</dbReference>
<evidence type="ECO:0000256" key="3">
    <source>
        <dbReference type="ARBA" id="ARBA00023002"/>
    </source>
</evidence>
<dbReference type="EMBL" id="JAULRT010000035">
    <property type="protein sequence ID" value="MDO3381407.1"/>
    <property type="molecule type" value="Genomic_DNA"/>
</dbReference>
<reference evidence="8" key="1">
    <citation type="submission" date="2023-07" db="EMBL/GenBank/DDBJ databases">
        <title>Gilvimarinus algae sp. nov., isolated from the surface of Kelp.</title>
        <authorList>
            <person name="Sun Y.Y."/>
            <person name="Gong Y."/>
            <person name="Du Z.J."/>
        </authorList>
    </citation>
    <scope>NUCLEOTIDE SEQUENCE</scope>
    <source>
        <strain evidence="8">SDUM040014</strain>
    </source>
</reference>
<dbReference type="CDD" id="cd03529">
    <property type="entry name" value="Rieske_NirD"/>
    <property type="match status" value="1"/>
</dbReference>